<evidence type="ECO:0000313" key="9">
    <source>
        <dbReference type="EMBL" id="EWC92073.1"/>
    </source>
</evidence>
<feature type="chain" id="PRO_5004992119" description="beta-N-acetylhexosaminidase" evidence="7">
    <location>
        <begin position="23"/>
        <end position="783"/>
    </location>
</feature>
<keyword evidence="5" id="KW-0326">Glycosidase</keyword>
<dbReference type="Pfam" id="PF00728">
    <property type="entry name" value="Glyco_hydro_20"/>
    <property type="match status" value="1"/>
</dbReference>
<feature type="signal peptide" evidence="7">
    <location>
        <begin position="1"/>
        <end position="22"/>
    </location>
</feature>
<dbReference type="Gene3D" id="3.30.379.10">
    <property type="entry name" value="Chitobiase/beta-hexosaminidase domain 2-like"/>
    <property type="match status" value="1"/>
</dbReference>
<evidence type="ECO:0000256" key="7">
    <source>
        <dbReference type="SAM" id="SignalP"/>
    </source>
</evidence>
<accession>Z4WS08</accession>
<dbReference type="GO" id="GO:0030203">
    <property type="term" value="P:glycosaminoglycan metabolic process"/>
    <property type="evidence" value="ECO:0007669"/>
    <property type="project" value="TreeGrafter"/>
</dbReference>
<dbReference type="Pfam" id="PF13290">
    <property type="entry name" value="CHB_HEX_C_1"/>
    <property type="match status" value="1"/>
</dbReference>
<dbReference type="Pfam" id="PF02838">
    <property type="entry name" value="Glyco_hydro_20b"/>
    <property type="match status" value="1"/>
</dbReference>
<dbReference type="PATRIC" id="fig|887901.3.peg.1024"/>
<dbReference type="InterPro" id="IPR059177">
    <property type="entry name" value="GH29D-like_dom"/>
</dbReference>
<dbReference type="GO" id="GO:0016020">
    <property type="term" value="C:membrane"/>
    <property type="evidence" value="ECO:0007669"/>
    <property type="project" value="TreeGrafter"/>
</dbReference>
<comment type="similarity">
    <text evidence="2">Belongs to the glycosyl hydrolase 20 family.</text>
</comment>
<comment type="caution">
    <text evidence="9">The sequence shown here is derived from an EMBL/GenBank/DDBJ whole genome shotgun (WGS) entry which is preliminary data.</text>
</comment>
<evidence type="ECO:0000256" key="3">
    <source>
        <dbReference type="ARBA" id="ARBA00012663"/>
    </source>
</evidence>
<evidence type="ECO:0000256" key="5">
    <source>
        <dbReference type="ARBA" id="ARBA00023295"/>
    </source>
</evidence>
<dbReference type="EC" id="3.2.1.52" evidence="3"/>
<gene>
    <name evidence="9" type="ORF">HMPREF0636_0856</name>
</gene>
<dbReference type="PRINTS" id="PR00738">
    <property type="entry name" value="GLHYDRLASE20"/>
</dbReference>
<proteinExistence type="inferred from homology"/>
<feature type="active site" description="Proton donor" evidence="6">
    <location>
        <position position="336"/>
    </location>
</feature>
<dbReference type="GO" id="GO:0004563">
    <property type="term" value="F:beta-N-acetylhexosaminidase activity"/>
    <property type="evidence" value="ECO:0007669"/>
    <property type="project" value="UniProtKB-EC"/>
</dbReference>
<dbReference type="SUPFAM" id="SSF51445">
    <property type="entry name" value="(Trans)glycosidases"/>
    <property type="match status" value="1"/>
</dbReference>
<protein>
    <recommendedName>
        <fullName evidence="3">beta-N-acetylhexosaminidase</fullName>
        <ecNumber evidence="3">3.2.1.52</ecNumber>
    </recommendedName>
</protein>
<dbReference type="AlphaFoldDB" id="Z4WS08"/>
<keyword evidence="4 9" id="KW-0378">Hydrolase</keyword>
<evidence type="ECO:0000313" key="10">
    <source>
        <dbReference type="Proteomes" id="UP000023482"/>
    </source>
</evidence>
<dbReference type="Proteomes" id="UP000023482">
    <property type="component" value="Unassembled WGS sequence"/>
</dbReference>
<dbReference type="EMBL" id="JDFF01000018">
    <property type="protein sequence ID" value="EWC92073.1"/>
    <property type="molecule type" value="Genomic_DNA"/>
</dbReference>
<dbReference type="InterPro" id="IPR015883">
    <property type="entry name" value="Glyco_hydro_20_cat"/>
</dbReference>
<dbReference type="PANTHER" id="PTHR22600">
    <property type="entry name" value="BETA-HEXOSAMINIDASE"/>
    <property type="match status" value="1"/>
</dbReference>
<keyword evidence="7" id="KW-0732">Signal</keyword>
<dbReference type="InterPro" id="IPR017853">
    <property type="entry name" value="GH"/>
</dbReference>
<dbReference type="SMART" id="SM00758">
    <property type="entry name" value="PA14"/>
    <property type="match status" value="1"/>
</dbReference>
<feature type="domain" description="PA14" evidence="8">
    <location>
        <begin position="633"/>
        <end position="771"/>
    </location>
</feature>
<organism evidence="9 10">
    <name type="scientific">Porphyromonas catoniae ATCC 51270</name>
    <dbReference type="NCBI Taxonomy" id="887901"/>
    <lineage>
        <taxon>Bacteria</taxon>
        <taxon>Pseudomonadati</taxon>
        <taxon>Bacteroidota</taxon>
        <taxon>Bacteroidia</taxon>
        <taxon>Bacteroidales</taxon>
        <taxon>Porphyromonadaceae</taxon>
        <taxon>Porphyromonas</taxon>
    </lineage>
</organism>
<dbReference type="InterPro" id="IPR011658">
    <property type="entry name" value="PA14_dom"/>
</dbReference>
<evidence type="ECO:0000259" key="8">
    <source>
        <dbReference type="SMART" id="SM00758"/>
    </source>
</evidence>
<dbReference type="InterPro" id="IPR029018">
    <property type="entry name" value="Hex-like_dom2"/>
</dbReference>
<dbReference type="SUPFAM" id="SSF55545">
    <property type="entry name" value="beta-N-acetylhexosaminidase-like domain"/>
    <property type="match status" value="1"/>
</dbReference>
<dbReference type="Gene3D" id="3.20.20.80">
    <property type="entry name" value="Glycosidases"/>
    <property type="match status" value="1"/>
</dbReference>
<evidence type="ECO:0000256" key="6">
    <source>
        <dbReference type="PIRSR" id="PIRSR625705-1"/>
    </source>
</evidence>
<evidence type="ECO:0000256" key="1">
    <source>
        <dbReference type="ARBA" id="ARBA00001231"/>
    </source>
</evidence>
<keyword evidence="10" id="KW-1185">Reference proteome</keyword>
<dbReference type="RefSeq" id="WP_052328757.1">
    <property type="nucleotide sequence ID" value="NZ_JDFF01000018.1"/>
</dbReference>
<dbReference type="GO" id="GO:0005975">
    <property type="term" value="P:carbohydrate metabolic process"/>
    <property type="evidence" value="ECO:0007669"/>
    <property type="project" value="InterPro"/>
</dbReference>
<dbReference type="CDD" id="cd06563">
    <property type="entry name" value="GH20_chitobiase-like"/>
    <property type="match status" value="1"/>
</dbReference>
<dbReference type="Pfam" id="PF07691">
    <property type="entry name" value="PA14"/>
    <property type="match status" value="1"/>
</dbReference>
<reference evidence="9 10" key="1">
    <citation type="submission" date="2014-01" db="EMBL/GenBank/DDBJ databases">
        <authorList>
            <person name="Durkin A.S."/>
            <person name="McCorrison J."/>
            <person name="Torralba M."/>
            <person name="Gillis M."/>
            <person name="Haft D.H."/>
            <person name="Methe B."/>
            <person name="Sutton G."/>
            <person name="Nelson K.E."/>
        </authorList>
    </citation>
    <scope>NUCLEOTIDE SEQUENCE [LARGE SCALE GENOMIC DNA]</scope>
    <source>
        <strain evidence="9 10">ATCC 51270</strain>
    </source>
</reference>
<name>Z4WS08_9PORP</name>
<evidence type="ECO:0000256" key="2">
    <source>
        <dbReference type="ARBA" id="ARBA00006285"/>
    </source>
</evidence>
<dbReference type="InterPro" id="IPR015882">
    <property type="entry name" value="HEX_bac_N"/>
</dbReference>
<evidence type="ECO:0000256" key="4">
    <source>
        <dbReference type="ARBA" id="ARBA00022801"/>
    </source>
</evidence>
<sequence length="783" mass="87586">MRKSLFRLMCLMGLACSSMASALALTIRPTSSISIIPQPKELVEGQGSFTLTARTPLLAQGDSALTIARFFADKLNASTGFNLRAIASKAPRRGAITLRIDPKLPLGVEGYTLSASSQGITVTGRTGQGLYYGMQTLLQLLPPTIESSTKISGVTWRIPAVSIKDEPTFEYRGALVDVCRHFLTVDEVKKHIDLLSMFKINRMHWHLTEDQGWRIEIKKYPRLTIVGSKRIEGDGSVYGGFYTQEQVRDIVKYASDRFVTVIPEIELPGHAMGAIASYPELTCFPQRRVYEVRNLWGIEQDVYCPGKETTFKFIQDVLDEVLPLFPSEYVHIGGDECPKIRWKECPDCQRRIKEEGLKNEEELQSYTIRRAQKMLAKHGKKLIGWDEILEGGLAPSATVMSWRGEDGGIKAANMGHDVIMTPGSGGLYIDHYQGDSKIEPVAICCYASLEKVYSYNPIPAAIAPDKRHHIKGAQANLWAEYLYTTDIMQYRAFPRVIALAEATWTPQDRKDYKSFERRLNGAYIRLDQHKVNYHIPLPEQPLPGSKASASLNFVAFTDTTSLTLQTSRPITIVYTTDGSEPTAESSRYTAPIKVSESQVIKVASVLPSGRLSRVRAITFDKQSYSPAVSLSSPTPGLCTQTSIGDYYRASELSAVTNWVEGVAKTTQELRPDRVTNHMDEIKRKAVIGEGYIKIPEDGCYVFSTNLDQMYLDGELFIDNTDEVPKFSRHDKSRALSAGWHKVKFIFIGAVRGGFPTYWDDAKVEYRNLKDGKFTEVTAEMLAH</sequence>
<dbReference type="InterPro" id="IPR025705">
    <property type="entry name" value="Beta_hexosaminidase_sua/sub"/>
</dbReference>
<dbReference type="PANTHER" id="PTHR22600:SF57">
    <property type="entry name" value="BETA-N-ACETYLHEXOSAMINIDASE"/>
    <property type="match status" value="1"/>
</dbReference>
<comment type="catalytic activity">
    <reaction evidence="1">
        <text>Hydrolysis of terminal non-reducing N-acetyl-D-hexosamine residues in N-acetyl-beta-D-hexosaminides.</text>
        <dbReference type="EC" id="3.2.1.52"/>
    </reaction>
</comment>